<name>A0A7W9KRH7_9PSEU</name>
<dbReference type="EMBL" id="JACHIR010000003">
    <property type="protein sequence ID" value="MBB5897371.1"/>
    <property type="molecule type" value="Genomic_DNA"/>
</dbReference>
<gene>
    <name evidence="2" type="ORF">BJ998_008630</name>
</gene>
<dbReference type="RefSeq" id="WP_184869860.1">
    <property type="nucleotide sequence ID" value="NZ_BAAAWY010000043.1"/>
</dbReference>
<keyword evidence="3" id="KW-1185">Reference proteome</keyword>
<keyword evidence="1" id="KW-0812">Transmembrane</keyword>
<feature type="transmembrane region" description="Helical" evidence="1">
    <location>
        <begin position="104"/>
        <end position="129"/>
    </location>
</feature>
<organism evidence="2 3">
    <name type="scientific">Kutzneria kofuensis</name>
    <dbReference type="NCBI Taxonomy" id="103725"/>
    <lineage>
        <taxon>Bacteria</taxon>
        <taxon>Bacillati</taxon>
        <taxon>Actinomycetota</taxon>
        <taxon>Actinomycetes</taxon>
        <taxon>Pseudonocardiales</taxon>
        <taxon>Pseudonocardiaceae</taxon>
        <taxon>Kutzneria</taxon>
    </lineage>
</organism>
<protein>
    <submittedName>
        <fullName evidence="2">Uncharacterized protein</fullName>
    </submittedName>
</protein>
<reference evidence="2 3" key="1">
    <citation type="submission" date="2020-08" db="EMBL/GenBank/DDBJ databases">
        <title>Sequencing the genomes of 1000 actinobacteria strains.</title>
        <authorList>
            <person name="Klenk H.-P."/>
        </authorList>
    </citation>
    <scope>NUCLEOTIDE SEQUENCE [LARGE SCALE GENOMIC DNA]</scope>
    <source>
        <strain evidence="2 3">DSM 43851</strain>
    </source>
</reference>
<evidence type="ECO:0000313" key="2">
    <source>
        <dbReference type="EMBL" id="MBB5897371.1"/>
    </source>
</evidence>
<keyword evidence="1" id="KW-0472">Membrane</keyword>
<feature type="transmembrane region" description="Helical" evidence="1">
    <location>
        <begin position="44"/>
        <end position="63"/>
    </location>
</feature>
<keyword evidence="1" id="KW-1133">Transmembrane helix</keyword>
<sequence>MTVAVSLVLLALVDAAFAGFRAATGRNARIRKRRYYARAAARGLALGAIGMAVTATVILVPLGDRFDDLVVAGVLMGQVLLPFAAVVVLSMVAYWLLPMRESTFVILVGLGPFTLVRPLVVVAAVVWAGLGTDDWLVRLDAVVAAAAVLAVEPLTHHRWYRAPIGSVG</sequence>
<accession>A0A7W9KRH7</accession>
<dbReference type="AlphaFoldDB" id="A0A7W9KRH7"/>
<feature type="transmembrane region" description="Helical" evidence="1">
    <location>
        <begin position="69"/>
        <end position="97"/>
    </location>
</feature>
<proteinExistence type="predicted"/>
<comment type="caution">
    <text evidence="2">The sequence shown here is derived from an EMBL/GenBank/DDBJ whole genome shotgun (WGS) entry which is preliminary data.</text>
</comment>
<dbReference type="Proteomes" id="UP000585638">
    <property type="component" value="Unassembled WGS sequence"/>
</dbReference>
<evidence type="ECO:0000256" key="1">
    <source>
        <dbReference type="SAM" id="Phobius"/>
    </source>
</evidence>
<feature type="transmembrane region" description="Helical" evidence="1">
    <location>
        <begin position="6"/>
        <end position="23"/>
    </location>
</feature>
<evidence type="ECO:0000313" key="3">
    <source>
        <dbReference type="Proteomes" id="UP000585638"/>
    </source>
</evidence>